<dbReference type="Proteomes" id="UP001597467">
    <property type="component" value="Unassembled WGS sequence"/>
</dbReference>
<dbReference type="Pfam" id="PF18942">
    <property type="entry name" value="DUF5689"/>
    <property type="match status" value="1"/>
</dbReference>
<proteinExistence type="predicted"/>
<evidence type="ECO:0000313" key="4">
    <source>
        <dbReference type="Proteomes" id="UP001597467"/>
    </source>
</evidence>
<comment type="caution">
    <text evidence="3">The sequence shown here is derived from an EMBL/GenBank/DDBJ whole genome shotgun (WGS) entry which is preliminary data.</text>
</comment>
<keyword evidence="4" id="KW-1185">Reference proteome</keyword>
<sequence>MKTNKFLTIILAFVACIAITSCVQDDDYTVPNSLGDEENEALTELLAQLADVNSGVTELTISQVKELYTAYEDAQSGFDYDKFYQITSNVVVKGYVSSSDATGNFYKEFFIQDSPSNPTAAIQVVLNQADSYNQFNQGREVYIKLQDIYVGLTSSEVIAIGGKTDDDEVGQFTATQIPDYILRSTNTEVITALDVNLSSINESHVGMFVKIDNAEFPAYLNGELYGDSSEDFDTQRALQACDGFSYSNFIVETSSFANFYNSPLPVDKGGSISGIVTKSYGGDDLVLALNSLEDVVFDQERCVLWNEDDFSVVFEEDFESMPTYTTIASNGWLAYAQEGGYNWRAVTSSDSGNNTTIASMSAYNSGDASNITWLITPGIDLDATSDEFLNFESSNSFSDGSELEVLISTDWDGTEAGVLTATWSTLDAQIVEDSEFYQNWVSSGIVDLSTYAGSINVAFKYTGGDVDDFTGTFEIDNVKVLGQ</sequence>
<name>A0ABW5K522_9FLAO</name>
<dbReference type="NCBIfam" id="NF038128">
    <property type="entry name" value="choice_anch_J"/>
    <property type="match status" value="1"/>
</dbReference>
<dbReference type="InterPro" id="IPR043744">
    <property type="entry name" value="DUF5689"/>
</dbReference>
<reference evidence="4" key="1">
    <citation type="journal article" date="2019" name="Int. J. Syst. Evol. Microbiol.">
        <title>The Global Catalogue of Microorganisms (GCM) 10K type strain sequencing project: providing services to taxonomists for standard genome sequencing and annotation.</title>
        <authorList>
            <consortium name="The Broad Institute Genomics Platform"/>
            <consortium name="The Broad Institute Genome Sequencing Center for Infectious Disease"/>
            <person name="Wu L."/>
            <person name="Ma J."/>
        </authorList>
    </citation>
    <scope>NUCLEOTIDE SEQUENCE [LARGE SCALE GENOMIC DNA]</scope>
    <source>
        <strain evidence="4">KCTC 42808</strain>
    </source>
</reference>
<evidence type="ECO:0000256" key="1">
    <source>
        <dbReference type="SAM" id="SignalP"/>
    </source>
</evidence>
<gene>
    <name evidence="3" type="ORF">ACFSSB_12470</name>
</gene>
<dbReference type="Gene3D" id="2.60.120.200">
    <property type="match status" value="1"/>
</dbReference>
<organism evidence="3 4">
    <name type="scientific">Lacinutrix gracilariae</name>
    <dbReference type="NCBI Taxonomy" id="1747198"/>
    <lineage>
        <taxon>Bacteria</taxon>
        <taxon>Pseudomonadati</taxon>
        <taxon>Bacteroidota</taxon>
        <taxon>Flavobacteriia</taxon>
        <taxon>Flavobacteriales</taxon>
        <taxon>Flavobacteriaceae</taxon>
        <taxon>Lacinutrix</taxon>
    </lineage>
</organism>
<accession>A0ABW5K522</accession>
<feature type="chain" id="PRO_5045340290" evidence="1">
    <location>
        <begin position="26"/>
        <end position="483"/>
    </location>
</feature>
<dbReference type="EMBL" id="JBHULM010000011">
    <property type="protein sequence ID" value="MFD2543138.1"/>
    <property type="molecule type" value="Genomic_DNA"/>
</dbReference>
<evidence type="ECO:0000259" key="2">
    <source>
        <dbReference type="Pfam" id="PF18942"/>
    </source>
</evidence>
<dbReference type="RefSeq" id="WP_379904723.1">
    <property type="nucleotide sequence ID" value="NZ_JBHULM010000011.1"/>
</dbReference>
<dbReference type="PROSITE" id="PS51257">
    <property type="entry name" value="PROKAR_LIPOPROTEIN"/>
    <property type="match status" value="1"/>
</dbReference>
<feature type="signal peptide" evidence="1">
    <location>
        <begin position="1"/>
        <end position="25"/>
    </location>
</feature>
<feature type="domain" description="DUF5689" evidence="2">
    <location>
        <begin position="57"/>
        <end position="295"/>
    </location>
</feature>
<evidence type="ECO:0000313" key="3">
    <source>
        <dbReference type="EMBL" id="MFD2543138.1"/>
    </source>
</evidence>
<keyword evidence="1" id="KW-0732">Signal</keyword>
<protein>
    <submittedName>
        <fullName evidence="3">DUF5689 domain-containing protein</fullName>
    </submittedName>
</protein>